<dbReference type="InterPro" id="IPR009057">
    <property type="entry name" value="Homeodomain-like_sf"/>
</dbReference>
<dbReference type="InterPro" id="IPR002514">
    <property type="entry name" value="Transposase_8"/>
</dbReference>
<dbReference type="GO" id="GO:0003677">
    <property type="term" value="F:DNA binding"/>
    <property type="evidence" value="ECO:0007669"/>
    <property type="project" value="InterPro"/>
</dbReference>
<dbReference type="Pfam" id="PF01527">
    <property type="entry name" value="HTH_Tnp_1"/>
    <property type="match status" value="1"/>
</dbReference>
<protein>
    <submittedName>
        <fullName evidence="1">Transposase</fullName>
    </submittedName>
</protein>
<gene>
    <name evidence="1" type="ORF">NB640_00795</name>
</gene>
<name>A0A9E9LZ54_9BURK</name>
<sequence length="57" mass="6668">MQTRRKYTSEYKHEAVQLVISSGQSIRQVAGNLGIRVMKNWRDCEKSLPRSKRSVIF</sequence>
<accession>A0A9E9LZ54</accession>
<dbReference type="AlphaFoldDB" id="A0A9E9LZ54"/>
<proteinExistence type="predicted"/>
<dbReference type="Proteomes" id="UP001156215">
    <property type="component" value="Chromosome"/>
</dbReference>
<dbReference type="GO" id="GO:0006313">
    <property type="term" value="P:DNA transposition"/>
    <property type="evidence" value="ECO:0007669"/>
    <property type="project" value="InterPro"/>
</dbReference>
<dbReference type="SUPFAM" id="SSF46689">
    <property type="entry name" value="Homeodomain-like"/>
    <property type="match status" value="1"/>
</dbReference>
<organism evidence="1 2">
    <name type="scientific">Oxalobacter vibrioformis</name>
    <dbReference type="NCBI Taxonomy" id="933080"/>
    <lineage>
        <taxon>Bacteria</taxon>
        <taxon>Pseudomonadati</taxon>
        <taxon>Pseudomonadota</taxon>
        <taxon>Betaproteobacteria</taxon>
        <taxon>Burkholderiales</taxon>
        <taxon>Oxalobacteraceae</taxon>
        <taxon>Oxalobacter</taxon>
    </lineage>
</organism>
<dbReference type="EMBL" id="CP098242">
    <property type="protein sequence ID" value="WAW10237.1"/>
    <property type="molecule type" value="Genomic_DNA"/>
</dbReference>
<dbReference type="GO" id="GO:0004803">
    <property type="term" value="F:transposase activity"/>
    <property type="evidence" value="ECO:0007669"/>
    <property type="project" value="InterPro"/>
</dbReference>
<evidence type="ECO:0000313" key="2">
    <source>
        <dbReference type="Proteomes" id="UP001156215"/>
    </source>
</evidence>
<dbReference type="KEGG" id="ovb:NB640_00795"/>
<keyword evidence="2" id="KW-1185">Reference proteome</keyword>
<reference evidence="1" key="1">
    <citation type="journal article" date="2022" name="Front. Microbiol.">
        <title>New perspectives on an old grouping: The genomic and phenotypic variability of Oxalobacter formigenes and the implications for calcium oxalate stone prevention.</title>
        <authorList>
            <person name="Chmiel J.A."/>
            <person name="Carr C."/>
            <person name="Stuivenberg G.A."/>
            <person name="Venema R."/>
            <person name="Chanyi R.M."/>
            <person name="Al K.F."/>
            <person name="Giguere D."/>
            <person name="Say H."/>
            <person name="Akouris P.P."/>
            <person name="Dominguez Romero S.A."/>
            <person name="Kwong A."/>
            <person name="Tai V."/>
            <person name="Koval S.F."/>
            <person name="Razvi H."/>
            <person name="Bjazevic J."/>
            <person name="Burton J.P."/>
        </authorList>
    </citation>
    <scope>NUCLEOTIDE SEQUENCE</scope>
    <source>
        <strain evidence="1">WoOx3</strain>
    </source>
</reference>
<evidence type="ECO:0000313" key="1">
    <source>
        <dbReference type="EMBL" id="WAW10237.1"/>
    </source>
</evidence>